<keyword evidence="1" id="KW-0175">Coiled coil</keyword>
<keyword evidence="3" id="KW-1133">Transmembrane helix</keyword>
<evidence type="ECO:0000256" key="3">
    <source>
        <dbReference type="SAM" id="Phobius"/>
    </source>
</evidence>
<feature type="transmembrane region" description="Helical" evidence="3">
    <location>
        <begin position="41"/>
        <end position="63"/>
    </location>
</feature>
<keyword evidence="3" id="KW-0812">Transmembrane</keyword>
<proteinExistence type="predicted"/>
<protein>
    <submittedName>
        <fullName evidence="4">Uncharacterized protein</fullName>
    </submittedName>
</protein>
<dbReference type="PANTHER" id="PTHR37852">
    <property type="entry name" value="YALI0B21208P"/>
    <property type="match status" value="1"/>
</dbReference>
<evidence type="ECO:0000313" key="5">
    <source>
        <dbReference type="Proteomes" id="UP000193986"/>
    </source>
</evidence>
<keyword evidence="3" id="KW-0472">Membrane</keyword>
<keyword evidence="5" id="KW-1185">Reference proteome</keyword>
<organism evidence="4 5">
    <name type="scientific">Naematelia encephala</name>
    <dbReference type="NCBI Taxonomy" id="71784"/>
    <lineage>
        <taxon>Eukaryota</taxon>
        <taxon>Fungi</taxon>
        <taxon>Dikarya</taxon>
        <taxon>Basidiomycota</taxon>
        <taxon>Agaricomycotina</taxon>
        <taxon>Tremellomycetes</taxon>
        <taxon>Tremellales</taxon>
        <taxon>Naemateliaceae</taxon>
        <taxon>Naematelia</taxon>
    </lineage>
</organism>
<feature type="transmembrane region" description="Helical" evidence="3">
    <location>
        <begin position="171"/>
        <end position="190"/>
    </location>
</feature>
<feature type="coiled-coil region" evidence="1">
    <location>
        <begin position="228"/>
        <end position="255"/>
    </location>
</feature>
<dbReference type="Proteomes" id="UP000193986">
    <property type="component" value="Unassembled WGS sequence"/>
</dbReference>
<dbReference type="EMBL" id="MCFC01000009">
    <property type="protein sequence ID" value="ORY32574.1"/>
    <property type="molecule type" value="Genomic_DNA"/>
</dbReference>
<evidence type="ECO:0000313" key="4">
    <source>
        <dbReference type="EMBL" id="ORY32574.1"/>
    </source>
</evidence>
<evidence type="ECO:0000256" key="1">
    <source>
        <dbReference type="SAM" id="Coils"/>
    </source>
</evidence>
<accession>A0A1Y2BCT5</accession>
<reference evidence="4 5" key="1">
    <citation type="submission" date="2016-07" db="EMBL/GenBank/DDBJ databases">
        <title>Pervasive Adenine N6-methylation of Active Genes in Fungi.</title>
        <authorList>
            <consortium name="DOE Joint Genome Institute"/>
            <person name="Mondo S.J."/>
            <person name="Dannebaum R.O."/>
            <person name="Kuo R.C."/>
            <person name="Labutti K."/>
            <person name="Haridas S."/>
            <person name="Kuo A."/>
            <person name="Salamov A."/>
            <person name="Ahrendt S.R."/>
            <person name="Lipzen A."/>
            <person name="Sullivan W."/>
            <person name="Andreopoulos W.B."/>
            <person name="Clum A."/>
            <person name="Lindquist E."/>
            <person name="Daum C."/>
            <person name="Ramamoorthy G.K."/>
            <person name="Gryganskyi A."/>
            <person name="Culley D."/>
            <person name="Magnuson J.K."/>
            <person name="James T.Y."/>
            <person name="O'Malley M.A."/>
            <person name="Stajich J.E."/>
            <person name="Spatafora J.W."/>
            <person name="Visel A."/>
            <person name="Grigoriev I.V."/>
        </authorList>
    </citation>
    <scope>NUCLEOTIDE SEQUENCE [LARGE SCALE GENOMIC DNA]</scope>
    <source>
        <strain evidence="4 5">68-887.2</strain>
    </source>
</reference>
<dbReference type="OrthoDB" id="5584028at2759"/>
<sequence>MSLSDTMSSITSSPIASSSSSSSSSPSSSSSSYANSDSSQLTIPTTLLILPPTAAILGFIIGVRRGGSRARLRFLAENAHRAPKTVQGWYFYTKTRNYKMAHGAINYGLKYAAVLSGAAVLYGTLDEGFGWARENIAGIIRYGPQIDPPLSERERAGRWGERTSWKGGESVWWDGSFAGGVLALGVGLRYRLPRQLFVRALVLGVTMGGASTALQIGLARAKVHELERWRAQKAIEQEQERKDEAKRLADTAAVTPLKQQVSQPQPLVVKRIAGAEEPKKSGWWDTFRSWLPGQS</sequence>
<feature type="transmembrane region" description="Helical" evidence="3">
    <location>
        <begin position="196"/>
        <end position="218"/>
    </location>
</feature>
<feature type="region of interest" description="Disordered" evidence="2">
    <location>
        <begin position="1"/>
        <end position="37"/>
    </location>
</feature>
<dbReference type="InParanoid" id="A0A1Y2BCT5"/>
<dbReference type="PANTHER" id="PTHR37852:SF1">
    <property type="entry name" value="HIG1 DOMAIN-CONTAINING PROTEIN"/>
    <property type="match status" value="1"/>
</dbReference>
<dbReference type="STRING" id="71784.A0A1Y2BCT5"/>
<evidence type="ECO:0000256" key="2">
    <source>
        <dbReference type="SAM" id="MobiDB-lite"/>
    </source>
</evidence>
<name>A0A1Y2BCT5_9TREE</name>
<gene>
    <name evidence="4" type="ORF">BCR39DRAFT_522937</name>
</gene>
<dbReference type="AlphaFoldDB" id="A0A1Y2BCT5"/>
<comment type="caution">
    <text evidence="4">The sequence shown here is derived from an EMBL/GenBank/DDBJ whole genome shotgun (WGS) entry which is preliminary data.</text>
</comment>